<proteinExistence type="predicted"/>
<dbReference type="EMBL" id="GU244497">
    <property type="protein sequence ID" value="ADO67234.1"/>
    <property type="molecule type" value="Genomic_DNA"/>
</dbReference>
<organism evidence="1 2">
    <name type="scientific">Cafeteria roenbergensis virus (strain BV-PW1)</name>
    <name type="common">CroV</name>
    <dbReference type="NCBI Taxonomy" id="693272"/>
    <lineage>
        <taxon>Viruses</taxon>
        <taxon>Varidnaviria</taxon>
        <taxon>Bamfordvirae</taxon>
        <taxon>Nucleocytoviricota</taxon>
        <taxon>Megaviricetes</taxon>
        <taxon>Imitervirales</taxon>
        <taxon>Mimiviridae</taxon>
        <taxon>Aliimimivirinae</taxon>
        <taxon>Rheavirus</taxon>
        <taxon>Rheavirus sinusmexicani</taxon>
    </lineage>
</organism>
<dbReference type="GO" id="GO:0003899">
    <property type="term" value="F:DNA-directed RNA polymerase activity"/>
    <property type="evidence" value="ECO:0007669"/>
    <property type="project" value="InterPro"/>
</dbReference>
<dbReference type="Proteomes" id="UP000029781">
    <property type="component" value="Segment"/>
</dbReference>
<name>E3T4X1_CROVB</name>
<dbReference type="GO" id="GO:0006351">
    <property type="term" value="P:DNA-templated transcription"/>
    <property type="evidence" value="ECO:0007669"/>
    <property type="project" value="InterPro"/>
</dbReference>
<sequence>MLYNTCPTCGFFLGNLTKKFEDAKEKICNDPKLTDEEINEKLKDLLMKLPVRRYCCRMRFMTYKDLVKDLVAPDDSI</sequence>
<dbReference type="SUPFAM" id="SSF46924">
    <property type="entry name" value="RNA polymerase subunit RPB10"/>
    <property type="match status" value="1"/>
</dbReference>
<protein>
    <submittedName>
        <fullName evidence="1">Putative DNA-directed RNA polymerase subunit Rpb10</fullName>
    </submittedName>
</protein>
<dbReference type="InterPro" id="IPR023580">
    <property type="entry name" value="RNA_pol_su_RPB10"/>
</dbReference>
<keyword evidence="1" id="KW-0240">DNA-directed RNA polymerase</keyword>
<dbReference type="Pfam" id="PF01194">
    <property type="entry name" value="RNA_pol_N"/>
    <property type="match status" value="1"/>
</dbReference>
<dbReference type="GO" id="GO:0003677">
    <property type="term" value="F:DNA binding"/>
    <property type="evidence" value="ECO:0007669"/>
    <property type="project" value="InterPro"/>
</dbReference>
<dbReference type="GO" id="GO:0000428">
    <property type="term" value="C:DNA-directed RNA polymerase complex"/>
    <property type="evidence" value="ECO:0007669"/>
    <property type="project" value="UniProtKB-KW"/>
</dbReference>
<dbReference type="GeneID" id="9887603"/>
<dbReference type="RefSeq" id="YP_003969833.1">
    <property type="nucleotide sequence ID" value="NC_014637.1"/>
</dbReference>
<organismHost>
    <name type="scientific">Cafeteria roenbergensis</name>
    <name type="common">Marine flagellate</name>
    <dbReference type="NCBI Taxonomy" id="33653"/>
</organismHost>
<dbReference type="InterPro" id="IPR000268">
    <property type="entry name" value="RPABC5/Rpb10"/>
</dbReference>
<evidence type="ECO:0000313" key="1">
    <source>
        <dbReference type="EMBL" id="ADO67234.1"/>
    </source>
</evidence>
<reference evidence="1 2" key="1">
    <citation type="journal article" date="2010" name="Proc. Natl. Acad. Sci. U.S.A.">
        <title>Giant virus with a remarkable complement of genes infects marine zooplankton.</title>
        <authorList>
            <person name="Fischer M.G."/>
            <person name="Allen M.J."/>
            <person name="Wilson W.H."/>
            <person name="Suttle C.A."/>
        </authorList>
    </citation>
    <scope>NUCLEOTIDE SEQUENCE [LARGE SCALE GENOMIC DNA]</scope>
    <source>
        <strain evidence="1 2">BV-PW1</strain>
    </source>
</reference>
<keyword evidence="2" id="KW-1185">Reference proteome</keyword>
<keyword evidence="1" id="KW-0804">Transcription</keyword>
<evidence type="ECO:0000313" key="2">
    <source>
        <dbReference type="Proteomes" id="UP000029781"/>
    </source>
</evidence>
<dbReference type="KEGG" id="vg:9887603"/>
<gene>
    <name evidence="1" type="ORF">crov201</name>
</gene>
<accession>E3T4X1</accession>
<dbReference type="Gene3D" id="1.10.10.60">
    <property type="entry name" value="Homeodomain-like"/>
    <property type="match status" value="1"/>
</dbReference>